<evidence type="ECO:0000313" key="2">
    <source>
        <dbReference type="EMBL" id="KFL35652.1"/>
    </source>
</evidence>
<accession>A0A087MFJ9</accession>
<dbReference type="PANTHER" id="PTHR38690:SF1">
    <property type="entry name" value="PROTEASE"/>
    <property type="match status" value="1"/>
</dbReference>
<dbReference type="NCBIfam" id="TIGR02099">
    <property type="entry name" value="YhdP family protein"/>
    <property type="match status" value="1"/>
</dbReference>
<dbReference type="InterPro" id="IPR025263">
    <property type="entry name" value="YhdP_central"/>
</dbReference>
<evidence type="ECO:0000313" key="3">
    <source>
        <dbReference type="Proteomes" id="UP000029085"/>
    </source>
</evidence>
<gene>
    <name evidence="2" type="ORF">N788_07910</name>
</gene>
<dbReference type="Proteomes" id="UP000029085">
    <property type="component" value="Unassembled WGS sequence"/>
</dbReference>
<evidence type="ECO:0000259" key="1">
    <source>
        <dbReference type="Pfam" id="PF13116"/>
    </source>
</evidence>
<reference evidence="2 3" key="2">
    <citation type="journal article" date="2015" name="Stand. Genomic Sci.">
        <title>High quality draft genomic sequence of Arenimonas donghaensis DSM 18148(T).</title>
        <authorList>
            <person name="Chen F."/>
            <person name="Wang H."/>
            <person name="Cao Y."/>
            <person name="Li X."/>
            <person name="Wang G."/>
        </authorList>
    </citation>
    <scope>NUCLEOTIDE SEQUENCE [LARGE SCALE GENOMIC DNA]</scope>
    <source>
        <strain evidence="2 3">HO3-R19</strain>
    </source>
</reference>
<dbReference type="OrthoDB" id="9762238at2"/>
<dbReference type="EMBL" id="AVCJ01000050">
    <property type="protein sequence ID" value="KFL35652.1"/>
    <property type="molecule type" value="Genomic_DNA"/>
</dbReference>
<name>A0A087MFJ9_9GAMM</name>
<reference evidence="3" key="1">
    <citation type="submission" date="2013-08" db="EMBL/GenBank/DDBJ databases">
        <title>Genome sequencing of Arenimonas donghaensis.</title>
        <authorList>
            <person name="Chen F."/>
            <person name="Wang G."/>
        </authorList>
    </citation>
    <scope>NUCLEOTIDE SEQUENCE [LARGE SCALE GENOMIC DNA]</scope>
    <source>
        <strain evidence="3">HO3-R19</strain>
    </source>
</reference>
<sequence>MNSPLRRRFRHARRVLGYGFLVVLILLATGVGALNQLLPLVERHPEKVAGWLSERLGQPVAFESARGEWTRRGPRFTLGGLRIGEGERQLAVGHAELLVAVYSGLLPGEPLTALKVRDLSLVLEQGPDRRWRLAGLPFEPKPGADPLDTLEALGELQVERARLQVRSPALQAPLEMARVDLRLRVDGDNVVAGVRAWADPAAPPLSAVARLRRDDWSGELWAGGKRLVLQGWSSLLADTGLVLAGQGDLDLWARIDGQRVMDVRSRADFSPLALGARRPWLPGPEGRMGSPPVAYERASLLARWQADEQGAWQVHAPRLQLHETGRELPRRLDGLWLAGGERFALRAPRLDLVPVRQWASLSARVPDGLRQWLHRAAPEGELRQVRVQGSGDDWQASAALHDIGWRPYDARPGLQSLSGHVALDQDGGVLQLTPGPTSFQWPGRFRETLDFQLEGLLGWWREGEGWTLGASGLSIRGPDYGTRLRAELAFQGDGSLPRLDLAADVDTAPVTAAGRFWVQGKMPEKTIDWLDRALLEGEVREGRISLGGDLDHWPFREREGRFDARAEVAGARVNFSDEWPDAEALDVAVDFDGVGMGLAGQAEIAGNPVDQLAGGIPDFRDPRLQLDVSSATRGETLQTLMLASPLADQYGEHLRKASVSGLARVSLLLDLPLVERLGGRRIEGHLDLAEARLADPRWDIVFTRVSGRTRFSAGGFYTEDLQVLFDDQPGVFNLTVGHDTDDPALAARARLLGEFPIKDLLARHPPLAWLDPHVDGRGFWDIRVDVPATPEGQRAPPSRLRVESDLGGVRLDLPAPLAKPADQGLPMRLDVPLPVTEGEVQLRLGALARLRGNIDAQGRLTGALRLGEDGPLDLPDSGLVVLGESETLDALGWIGFAGGRGDGDGADGEGGGTVLRTVDLRVGQLDLMGSLFADTHVRLARGAERTRVTLDGPQVAGSIVIPLAEGSTVEGRFERLYWPEKKLVDADGSEASDGAPVATPPSPAIEGTVEAVAAPEKAGQDPSALPPLDFQVRDLRMGELVLGETTLLAQPGPGGLHIDSFRTRSEGYQLDASGDWLRTGDGSSRSNFDVRFTARALGDLLGAFGLSGMVEEGPTMGELKGGWNGSPGEFSLARFEGRLKVDVGEGALLEVEPGGGGRVLGLISLAEIPRRLTLDFKDFFNKGFGFNTISGEFEFADGKARTDLLQINGPAAEIRVSGSTDLRRQQYDQRIEVLPKAGGVLPAIGAIAGGPVGAAVGAVAQAVLQKPLKEAARTVYHVTGDWADPVVEVVEKGPSTPPPAPRQP</sequence>
<comment type="caution">
    <text evidence="2">The sequence shown here is derived from an EMBL/GenBank/DDBJ whole genome shotgun (WGS) entry which is preliminary data.</text>
</comment>
<proteinExistence type="predicted"/>
<protein>
    <recommendedName>
        <fullName evidence="1">YhdP central domain-containing protein</fullName>
    </recommendedName>
</protein>
<dbReference type="PATRIC" id="fig|1121014.3.peg.2484"/>
<dbReference type="RefSeq" id="WP_034225686.1">
    <property type="nucleotide sequence ID" value="NZ_AVCJ01000050.1"/>
</dbReference>
<dbReference type="STRING" id="1121014.N788_07910"/>
<dbReference type="PANTHER" id="PTHR38690">
    <property type="entry name" value="PROTEASE-RELATED"/>
    <property type="match status" value="1"/>
</dbReference>
<dbReference type="Pfam" id="PF13116">
    <property type="entry name" value="YhdP"/>
    <property type="match status" value="1"/>
</dbReference>
<keyword evidence="3" id="KW-1185">Reference proteome</keyword>
<dbReference type="InterPro" id="IPR011836">
    <property type="entry name" value="YhdP"/>
</dbReference>
<organism evidence="2 3">
    <name type="scientific">Arenimonas donghaensis DSM 18148 = HO3-R19</name>
    <dbReference type="NCBI Taxonomy" id="1121014"/>
    <lineage>
        <taxon>Bacteria</taxon>
        <taxon>Pseudomonadati</taxon>
        <taxon>Pseudomonadota</taxon>
        <taxon>Gammaproteobacteria</taxon>
        <taxon>Lysobacterales</taxon>
        <taxon>Lysobacteraceae</taxon>
        <taxon>Arenimonas</taxon>
    </lineage>
</organism>
<feature type="domain" description="YhdP central" evidence="1">
    <location>
        <begin position="16"/>
        <end position="1287"/>
    </location>
</feature>